<dbReference type="Proteomes" id="UP000318331">
    <property type="component" value="Unassembled WGS sequence"/>
</dbReference>
<gene>
    <name evidence="8" type="ORF">FB466_0914</name>
</gene>
<keyword evidence="3 5" id="KW-0238">DNA-binding</keyword>
<dbReference type="GO" id="GO:0003700">
    <property type="term" value="F:DNA-binding transcription factor activity"/>
    <property type="evidence" value="ECO:0007669"/>
    <property type="project" value="TreeGrafter"/>
</dbReference>
<protein>
    <submittedName>
        <fullName evidence="8">TetR family transcriptional regulator</fullName>
    </submittedName>
</protein>
<organism evidence="8 9">
    <name type="scientific">Klugiella xanthotipulae</name>
    <dbReference type="NCBI Taxonomy" id="244735"/>
    <lineage>
        <taxon>Bacteria</taxon>
        <taxon>Bacillati</taxon>
        <taxon>Actinomycetota</taxon>
        <taxon>Actinomycetes</taxon>
        <taxon>Micrococcales</taxon>
        <taxon>Microbacteriaceae</taxon>
        <taxon>Klugiella</taxon>
    </lineage>
</organism>
<dbReference type="RefSeq" id="WP_141916159.1">
    <property type="nucleotide sequence ID" value="NZ_BAAAYS010000027.1"/>
</dbReference>
<sequence length="243" mass="26392">MNATPNPPKKRKTGAPRPSPTLSRAAIVAASIAVADTRGLTGLSMRKVGEELGVEAMSLYNHVTHKEDLLDGMIDVIFAEIDLPSPSDNWQAAMRTRALSTLEALERHPWAAPLMESRATPGAATLTHHNTVLGILRTNGFSVRLAAHAFSALDSYIYGFALQNVNLPFDALSDIQQATEMIVNRMPADTYPHLAELASTVVMQPGYSYRDEFAWGLDLLIEALEHTRRATDDPTPEPPAAAP</sequence>
<dbReference type="Gene3D" id="1.10.357.10">
    <property type="entry name" value="Tetracycline Repressor, domain 2"/>
    <property type="match status" value="1"/>
</dbReference>
<dbReference type="InterPro" id="IPR036271">
    <property type="entry name" value="Tet_transcr_reg_TetR-rel_C_sf"/>
</dbReference>
<feature type="region of interest" description="Disordered" evidence="6">
    <location>
        <begin position="1"/>
        <end position="21"/>
    </location>
</feature>
<evidence type="ECO:0000256" key="2">
    <source>
        <dbReference type="ARBA" id="ARBA00023015"/>
    </source>
</evidence>
<keyword evidence="1" id="KW-0678">Repressor</keyword>
<dbReference type="InterPro" id="IPR001647">
    <property type="entry name" value="HTH_TetR"/>
</dbReference>
<evidence type="ECO:0000256" key="3">
    <source>
        <dbReference type="ARBA" id="ARBA00023125"/>
    </source>
</evidence>
<dbReference type="Pfam" id="PF00440">
    <property type="entry name" value="TetR_N"/>
    <property type="match status" value="1"/>
</dbReference>
<accession>A0A543I667</accession>
<dbReference type="AlphaFoldDB" id="A0A543I667"/>
<keyword evidence="9" id="KW-1185">Reference proteome</keyword>
<dbReference type="EMBL" id="VFPN01000001">
    <property type="protein sequence ID" value="TQM66092.1"/>
    <property type="molecule type" value="Genomic_DNA"/>
</dbReference>
<dbReference type="PANTHER" id="PTHR30055:SF151">
    <property type="entry name" value="TRANSCRIPTIONAL REGULATORY PROTEIN"/>
    <property type="match status" value="1"/>
</dbReference>
<name>A0A543I667_9MICO</name>
<dbReference type="InterPro" id="IPR003012">
    <property type="entry name" value="Tet_transcr_reg_TetR"/>
</dbReference>
<feature type="DNA-binding region" description="H-T-H motif" evidence="5">
    <location>
        <begin position="44"/>
        <end position="63"/>
    </location>
</feature>
<dbReference type="InterPro" id="IPR004111">
    <property type="entry name" value="Repressor_TetR_C"/>
</dbReference>
<evidence type="ECO:0000256" key="4">
    <source>
        <dbReference type="ARBA" id="ARBA00023163"/>
    </source>
</evidence>
<keyword evidence="4" id="KW-0804">Transcription</keyword>
<proteinExistence type="predicted"/>
<dbReference type="SUPFAM" id="SSF48498">
    <property type="entry name" value="Tetracyclin repressor-like, C-terminal domain"/>
    <property type="match status" value="1"/>
</dbReference>
<evidence type="ECO:0000256" key="6">
    <source>
        <dbReference type="SAM" id="MobiDB-lite"/>
    </source>
</evidence>
<reference evidence="8 9" key="1">
    <citation type="submission" date="2019-06" db="EMBL/GenBank/DDBJ databases">
        <title>Sequencing the genomes of 1000 actinobacteria strains.</title>
        <authorList>
            <person name="Klenk H.-P."/>
        </authorList>
    </citation>
    <scope>NUCLEOTIDE SEQUENCE [LARGE SCALE GENOMIC DNA]</scope>
    <source>
        <strain evidence="8 9">DSM 18031</strain>
    </source>
</reference>
<evidence type="ECO:0000256" key="1">
    <source>
        <dbReference type="ARBA" id="ARBA00022491"/>
    </source>
</evidence>
<dbReference type="GO" id="GO:0000976">
    <property type="term" value="F:transcription cis-regulatory region binding"/>
    <property type="evidence" value="ECO:0007669"/>
    <property type="project" value="TreeGrafter"/>
</dbReference>
<dbReference type="Pfam" id="PF02909">
    <property type="entry name" value="TetR_C_1"/>
    <property type="match status" value="1"/>
</dbReference>
<dbReference type="PANTHER" id="PTHR30055">
    <property type="entry name" value="HTH-TYPE TRANSCRIPTIONAL REGULATOR RUTR"/>
    <property type="match status" value="1"/>
</dbReference>
<evidence type="ECO:0000259" key="7">
    <source>
        <dbReference type="PROSITE" id="PS50977"/>
    </source>
</evidence>
<dbReference type="SUPFAM" id="SSF46689">
    <property type="entry name" value="Homeodomain-like"/>
    <property type="match status" value="1"/>
</dbReference>
<dbReference type="OrthoDB" id="329481at2"/>
<dbReference type="PRINTS" id="PR00400">
    <property type="entry name" value="TETREPRESSOR"/>
</dbReference>
<dbReference type="InterPro" id="IPR050109">
    <property type="entry name" value="HTH-type_TetR-like_transc_reg"/>
</dbReference>
<dbReference type="InterPro" id="IPR009057">
    <property type="entry name" value="Homeodomain-like_sf"/>
</dbReference>
<feature type="domain" description="HTH tetR-type" evidence="7">
    <location>
        <begin position="21"/>
        <end position="81"/>
    </location>
</feature>
<comment type="caution">
    <text evidence="8">The sequence shown here is derived from an EMBL/GenBank/DDBJ whole genome shotgun (WGS) entry which is preliminary data.</text>
</comment>
<dbReference type="GO" id="GO:0045892">
    <property type="term" value="P:negative regulation of DNA-templated transcription"/>
    <property type="evidence" value="ECO:0007669"/>
    <property type="project" value="InterPro"/>
</dbReference>
<evidence type="ECO:0000313" key="8">
    <source>
        <dbReference type="EMBL" id="TQM66092.1"/>
    </source>
</evidence>
<evidence type="ECO:0000313" key="9">
    <source>
        <dbReference type="Proteomes" id="UP000318331"/>
    </source>
</evidence>
<evidence type="ECO:0000256" key="5">
    <source>
        <dbReference type="PROSITE-ProRule" id="PRU00335"/>
    </source>
</evidence>
<dbReference type="GO" id="GO:0046677">
    <property type="term" value="P:response to antibiotic"/>
    <property type="evidence" value="ECO:0007669"/>
    <property type="project" value="InterPro"/>
</dbReference>
<keyword evidence="2" id="KW-0805">Transcription regulation</keyword>
<dbReference type="PROSITE" id="PS50977">
    <property type="entry name" value="HTH_TETR_2"/>
    <property type="match status" value="1"/>
</dbReference>